<keyword evidence="9" id="KW-1071">Ligand-gated ion channel</keyword>
<keyword evidence="10" id="KW-0407">Ion channel</keyword>
<sequence>LATWDPLHGLNGTLTDRKLENNMRGVVLRVVTVLEEPFVMVSENVLGKPKKYQGFSIDVLDALSNYLGFKYEIYVAPDHKYGSLQPDGQWNGLMGELVFKRADHPGVLAQLAQPTRLPIGSVSSTTYAIPCGFVSGSFVQQGGEVPYTTLATRMMMGVWWMFALIVISSYTANLAAFLTITRIENSIQSLQDLSKQTELPYGTVLDSAVYDQVRSKAMNPFERDPMYSQMWRMINRTGGGDNNVEESKEGIRKVKYGRFGFVWDAAVLEYVANNDEDCSFYTVSSSAPDRGYGIAMQHGSPYRDIFSQR</sequence>
<evidence type="ECO:0000256" key="6">
    <source>
        <dbReference type="ARBA" id="ARBA00023136"/>
    </source>
</evidence>
<evidence type="ECO:0000259" key="13">
    <source>
        <dbReference type="SMART" id="SM00918"/>
    </source>
</evidence>
<protein>
    <submittedName>
        <fullName evidence="14">Glutamate receptor ionotropic, delta-2</fullName>
    </submittedName>
</protein>
<dbReference type="InterPro" id="IPR001320">
    <property type="entry name" value="Iontro_rcpt_C"/>
</dbReference>
<dbReference type="GO" id="GO:0016020">
    <property type="term" value="C:membrane"/>
    <property type="evidence" value="ECO:0007669"/>
    <property type="project" value="UniProtKB-SubCell"/>
</dbReference>
<evidence type="ECO:0000256" key="2">
    <source>
        <dbReference type="ARBA" id="ARBA00022448"/>
    </source>
</evidence>
<name>A0AAD3RN29_LATJO</name>
<dbReference type="Pfam" id="PF10613">
    <property type="entry name" value="Lig_chan-Glu_bd"/>
    <property type="match status" value="1"/>
</dbReference>
<dbReference type="AlphaFoldDB" id="A0AAD3RN29"/>
<keyword evidence="2" id="KW-0813">Transport</keyword>
<accession>A0AAD3RN29</accession>
<keyword evidence="7 14" id="KW-0675">Receptor</keyword>
<dbReference type="SUPFAM" id="SSF53850">
    <property type="entry name" value="Periplasmic binding protein-like II"/>
    <property type="match status" value="1"/>
</dbReference>
<feature type="domain" description="Ionotropic glutamate receptor C-terminal" evidence="12">
    <location>
        <begin position="27"/>
        <end position="309"/>
    </location>
</feature>
<evidence type="ECO:0000256" key="3">
    <source>
        <dbReference type="ARBA" id="ARBA00022692"/>
    </source>
</evidence>
<evidence type="ECO:0000256" key="11">
    <source>
        <dbReference type="SAM" id="Phobius"/>
    </source>
</evidence>
<dbReference type="FunFam" id="3.40.190.10:FF:000024">
    <property type="entry name" value="Glutamate receptor, ionotropic, delta 1"/>
    <property type="match status" value="1"/>
</dbReference>
<dbReference type="SMART" id="SM00079">
    <property type="entry name" value="PBPe"/>
    <property type="match status" value="1"/>
</dbReference>
<evidence type="ECO:0000256" key="5">
    <source>
        <dbReference type="ARBA" id="ARBA00023065"/>
    </source>
</evidence>
<keyword evidence="3 11" id="KW-0812">Transmembrane</keyword>
<keyword evidence="6 11" id="KW-0472">Membrane</keyword>
<dbReference type="PANTHER" id="PTHR18966">
    <property type="entry name" value="IONOTROPIC GLUTAMATE RECEPTOR"/>
    <property type="match status" value="1"/>
</dbReference>
<keyword evidence="8" id="KW-0325">Glycoprotein</keyword>
<reference evidence="14" key="1">
    <citation type="submission" date="2022-08" db="EMBL/GenBank/DDBJ databases">
        <title>Genome sequencing of akame (Lates japonicus).</title>
        <authorList>
            <person name="Hashiguchi Y."/>
            <person name="Takahashi H."/>
        </authorList>
    </citation>
    <scope>NUCLEOTIDE SEQUENCE</scope>
    <source>
        <strain evidence="14">Kochi</strain>
    </source>
</reference>
<dbReference type="InterPro" id="IPR019594">
    <property type="entry name" value="Glu/Gly-bd"/>
</dbReference>
<proteinExistence type="predicted"/>
<dbReference type="Proteomes" id="UP001279410">
    <property type="component" value="Unassembled WGS sequence"/>
</dbReference>
<gene>
    <name evidence="14" type="ORF">AKAME5_002544300</name>
</gene>
<comment type="subcellular location">
    <subcellularLocation>
        <location evidence="1">Membrane</location>
        <topology evidence="1">Multi-pass membrane protein</topology>
    </subcellularLocation>
</comment>
<evidence type="ECO:0000259" key="12">
    <source>
        <dbReference type="SMART" id="SM00079"/>
    </source>
</evidence>
<evidence type="ECO:0000256" key="10">
    <source>
        <dbReference type="ARBA" id="ARBA00023303"/>
    </source>
</evidence>
<feature type="domain" description="Ionotropic glutamate receptor L-glutamate and glycine-binding" evidence="13">
    <location>
        <begin position="37"/>
        <end position="99"/>
    </location>
</feature>
<evidence type="ECO:0000256" key="9">
    <source>
        <dbReference type="ARBA" id="ARBA00023286"/>
    </source>
</evidence>
<evidence type="ECO:0000313" key="14">
    <source>
        <dbReference type="EMBL" id="GLD74115.1"/>
    </source>
</evidence>
<keyword evidence="5" id="KW-0406">Ion transport</keyword>
<evidence type="ECO:0000256" key="7">
    <source>
        <dbReference type="ARBA" id="ARBA00023170"/>
    </source>
</evidence>
<dbReference type="EMBL" id="BRZM01001995">
    <property type="protein sequence ID" value="GLD74115.1"/>
    <property type="molecule type" value="Genomic_DNA"/>
</dbReference>
<keyword evidence="4 11" id="KW-1133">Transmembrane helix</keyword>
<organism evidence="14 15">
    <name type="scientific">Lates japonicus</name>
    <name type="common">Japanese lates</name>
    <dbReference type="NCBI Taxonomy" id="270547"/>
    <lineage>
        <taxon>Eukaryota</taxon>
        <taxon>Metazoa</taxon>
        <taxon>Chordata</taxon>
        <taxon>Craniata</taxon>
        <taxon>Vertebrata</taxon>
        <taxon>Euteleostomi</taxon>
        <taxon>Actinopterygii</taxon>
        <taxon>Neopterygii</taxon>
        <taxon>Teleostei</taxon>
        <taxon>Neoteleostei</taxon>
        <taxon>Acanthomorphata</taxon>
        <taxon>Carangaria</taxon>
        <taxon>Carangaria incertae sedis</taxon>
        <taxon>Centropomidae</taxon>
        <taxon>Lates</taxon>
    </lineage>
</organism>
<dbReference type="InterPro" id="IPR015683">
    <property type="entry name" value="Ionotropic_Glu_rcpt"/>
</dbReference>
<evidence type="ECO:0000256" key="8">
    <source>
        <dbReference type="ARBA" id="ARBA00023180"/>
    </source>
</evidence>
<keyword evidence="15" id="KW-1185">Reference proteome</keyword>
<comment type="caution">
    <text evidence="14">The sequence shown here is derived from an EMBL/GenBank/DDBJ whole genome shotgun (WGS) entry which is preliminary data.</text>
</comment>
<dbReference type="GO" id="GO:0015276">
    <property type="term" value="F:ligand-gated monoatomic ion channel activity"/>
    <property type="evidence" value="ECO:0007669"/>
    <property type="project" value="InterPro"/>
</dbReference>
<feature type="non-terminal residue" evidence="14">
    <location>
        <position position="309"/>
    </location>
</feature>
<evidence type="ECO:0000256" key="1">
    <source>
        <dbReference type="ARBA" id="ARBA00004141"/>
    </source>
</evidence>
<feature type="transmembrane region" description="Helical" evidence="11">
    <location>
        <begin position="158"/>
        <end position="180"/>
    </location>
</feature>
<evidence type="ECO:0000256" key="4">
    <source>
        <dbReference type="ARBA" id="ARBA00022989"/>
    </source>
</evidence>
<dbReference type="Gene3D" id="3.40.190.10">
    <property type="entry name" value="Periplasmic binding protein-like II"/>
    <property type="match status" value="3"/>
</dbReference>
<evidence type="ECO:0000313" key="15">
    <source>
        <dbReference type="Proteomes" id="UP001279410"/>
    </source>
</evidence>
<dbReference type="SMART" id="SM00918">
    <property type="entry name" value="Lig_chan-Glu_bd"/>
    <property type="match status" value="1"/>
</dbReference>
<dbReference type="Pfam" id="PF00060">
    <property type="entry name" value="Lig_chan"/>
    <property type="match status" value="1"/>
</dbReference>